<dbReference type="PROSITE" id="PS50893">
    <property type="entry name" value="ABC_TRANSPORTER_2"/>
    <property type="match status" value="1"/>
</dbReference>
<keyword evidence="6" id="KW-0067">ATP-binding</keyword>
<dbReference type="SUPFAM" id="SSF52540">
    <property type="entry name" value="P-loop containing nucleoside triphosphate hydrolases"/>
    <property type="match status" value="1"/>
</dbReference>
<keyword evidence="4 11" id="KW-0812">Transmembrane</keyword>
<dbReference type="Gene3D" id="1.20.1560.10">
    <property type="entry name" value="ABC transporter type 1, transmembrane domain"/>
    <property type="match status" value="1"/>
</dbReference>
<sequence length="678" mass="74875">MSEINRKSEYSNGSLESQNDKIQISEEETKAAKGKIYSLLLSSPRAKIALLPSLLLGVPNIVTFVICGRVLNNLVSGLMDPSYDALHEVFLNSMYMLAVAVASGILKYIDSYCWMQCGSELSIKIRKNLFNKMMRSEVTFFDVNPIGGILTLLSEDAQKVQDSFGPIKGTQLQNLGMFLGGIIATFIYSWKIGLVMVGMFVAIMLIVMAFMFSIDKPMKLKFKYLAEEMTIAEETISSIRTVRSFNRENTEVHRFKESNRKSQLYEKKASIIITVMITLIMVVIWGVLLGNLYWAAVMVDKGENGFGIGDIFAIFGFCMNGSFAILGISASGDSETKAIQSGARIIKLSEYEPKIQFEGGDKIKEFKGHIEFKNVSFKYPTRDAYVLKNVSFVISPGQMGALVGHSGSGKSTCIQLLERFYDATEGEILLDGVDIKTLDPRWLHEKIALVAQEPVLFKMSIKDNILYGARNATNEQVLEAAEIANVKKFVEKLEKEFDTMVGEKGSLLSGGQKQRIAIARAVIRDPVILMTDEATSALDAGSEKKVQLALNKVMENRTSVVVAHRLSTVKNAHIIYVFDAGEIKESGTHQELVALKGHYYNLVHRQLNDKEEKELSFDSNQNVADTSSTPNKVESVVDDSNDSSDSIEEISSSSSSSTSSSSSSESDKSNSSNKSEST</sequence>
<dbReference type="GO" id="GO:0016887">
    <property type="term" value="F:ATP hydrolysis activity"/>
    <property type="evidence" value="ECO:0007669"/>
    <property type="project" value="InterPro"/>
</dbReference>
<evidence type="ECO:0000256" key="10">
    <source>
        <dbReference type="SAM" id="MobiDB-lite"/>
    </source>
</evidence>
<dbReference type="Proteomes" id="UP000179807">
    <property type="component" value="Unassembled WGS sequence"/>
</dbReference>
<dbReference type="SUPFAM" id="SSF90123">
    <property type="entry name" value="ABC transporter transmembrane region"/>
    <property type="match status" value="1"/>
</dbReference>
<dbReference type="InterPro" id="IPR003439">
    <property type="entry name" value="ABC_transporter-like_ATP-bd"/>
</dbReference>
<evidence type="ECO:0000256" key="8">
    <source>
        <dbReference type="ARBA" id="ARBA00022989"/>
    </source>
</evidence>
<protein>
    <submittedName>
        <fullName evidence="14">ABC transporter B family member 4</fullName>
    </submittedName>
</protein>
<dbReference type="PROSITE" id="PS00211">
    <property type="entry name" value="ABC_TRANSPORTER_1"/>
    <property type="match status" value="1"/>
</dbReference>
<feature type="compositionally biased region" description="Polar residues" evidence="10">
    <location>
        <begin position="617"/>
        <end position="632"/>
    </location>
</feature>
<feature type="transmembrane region" description="Helical" evidence="11">
    <location>
        <begin position="196"/>
        <end position="214"/>
    </location>
</feature>
<evidence type="ECO:0000256" key="7">
    <source>
        <dbReference type="ARBA" id="ARBA00022967"/>
    </source>
</evidence>
<evidence type="ECO:0000256" key="9">
    <source>
        <dbReference type="ARBA" id="ARBA00023136"/>
    </source>
</evidence>
<dbReference type="GO" id="GO:0005743">
    <property type="term" value="C:mitochondrial inner membrane"/>
    <property type="evidence" value="ECO:0007669"/>
    <property type="project" value="TreeGrafter"/>
</dbReference>
<dbReference type="EMBL" id="MLAK01000913">
    <property type="protein sequence ID" value="OHT01409.1"/>
    <property type="molecule type" value="Genomic_DNA"/>
</dbReference>
<comment type="caution">
    <text evidence="14">The sequence shown here is derived from an EMBL/GenBank/DDBJ whole genome shotgun (WGS) entry which is preliminary data.</text>
</comment>
<accession>A0A1J4JQL6</accession>
<dbReference type="InterPro" id="IPR027417">
    <property type="entry name" value="P-loop_NTPase"/>
</dbReference>
<proteinExistence type="inferred from homology"/>
<dbReference type="SMART" id="SM00382">
    <property type="entry name" value="AAA"/>
    <property type="match status" value="1"/>
</dbReference>
<gene>
    <name evidence="14" type="primary">abcB4</name>
    <name evidence="14" type="ORF">TRFO_31785</name>
</gene>
<dbReference type="Gene3D" id="3.40.50.300">
    <property type="entry name" value="P-loop containing nucleotide triphosphate hydrolases"/>
    <property type="match status" value="1"/>
</dbReference>
<feature type="transmembrane region" description="Helical" evidence="11">
    <location>
        <begin position="48"/>
        <end position="71"/>
    </location>
</feature>
<name>A0A1J4JQL6_9EUKA</name>
<keyword evidence="7" id="KW-1278">Translocase</keyword>
<evidence type="ECO:0000256" key="4">
    <source>
        <dbReference type="ARBA" id="ARBA00022692"/>
    </source>
</evidence>
<evidence type="ECO:0000259" key="13">
    <source>
        <dbReference type="PROSITE" id="PS50929"/>
    </source>
</evidence>
<dbReference type="GO" id="GO:0090374">
    <property type="term" value="P:oligopeptide export from mitochondrion"/>
    <property type="evidence" value="ECO:0007669"/>
    <property type="project" value="TreeGrafter"/>
</dbReference>
<feature type="domain" description="ABC transporter" evidence="12">
    <location>
        <begin position="370"/>
        <end position="605"/>
    </location>
</feature>
<evidence type="ECO:0000256" key="1">
    <source>
        <dbReference type="ARBA" id="ARBA00004127"/>
    </source>
</evidence>
<dbReference type="InterPro" id="IPR011527">
    <property type="entry name" value="ABC1_TM_dom"/>
</dbReference>
<dbReference type="PROSITE" id="PS50929">
    <property type="entry name" value="ABC_TM1F"/>
    <property type="match status" value="1"/>
</dbReference>
<feature type="compositionally biased region" description="Polar residues" evidence="10">
    <location>
        <begin position="10"/>
        <end position="20"/>
    </location>
</feature>
<evidence type="ECO:0000313" key="14">
    <source>
        <dbReference type="EMBL" id="OHT01409.1"/>
    </source>
</evidence>
<evidence type="ECO:0000256" key="3">
    <source>
        <dbReference type="ARBA" id="ARBA00022448"/>
    </source>
</evidence>
<feature type="region of interest" description="Disordered" evidence="10">
    <location>
        <begin position="612"/>
        <end position="678"/>
    </location>
</feature>
<dbReference type="GO" id="GO:0005524">
    <property type="term" value="F:ATP binding"/>
    <property type="evidence" value="ECO:0007669"/>
    <property type="project" value="UniProtKB-KW"/>
</dbReference>
<dbReference type="PANTHER" id="PTHR43394">
    <property type="entry name" value="ATP-DEPENDENT PERMEASE MDL1, MITOCHONDRIAL"/>
    <property type="match status" value="1"/>
</dbReference>
<dbReference type="CDD" id="cd03249">
    <property type="entry name" value="ABC_MTABC3_MDL1_MDL2"/>
    <property type="match status" value="1"/>
</dbReference>
<organism evidence="14 15">
    <name type="scientific">Tritrichomonas foetus</name>
    <dbReference type="NCBI Taxonomy" id="1144522"/>
    <lineage>
        <taxon>Eukaryota</taxon>
        <taxon>Metamonada</taxon>
        <taxon>Parabasalia</taxon>
        <taxon>Tritrichomonadida</taxon>
        <taxon>Tritrichomonadidae</taxon>
        <taxon>Tritrichomonas</taxon>
    </lineage>
</organism>
<keyword evidence="15" id="KW-1185">Reference proteome</keyword>
<evidence type="ECO:0000256" key="5">
    <source>
        <dbReference type="ARBA" id="ARBA00022741"/>
    </source>
</evidence>
<dbReference type="InterPro" id="IPR039421">
    <property type="entry name" value="Type_1_exporter"/>
</dbReference>
<evidence type="ECO:0000259" key="12">
    <source>
        <dbReference type="PROSITE" id="PS50893"/>
    </source>
</evidence>
<dbReference type="GO" id="GO:0012505">
    <property type="term" value="C:endomembrane system"/>
    <property type="evidence" value="ECO:0007669"/>
    <property type="project" value="UniProtKB-SubCell"/>
</dbReference>
<dbReference type="AlphaFoldDB" id="A0A1J4JQL6"/>
<dbReference type="FunFam" id="3.40.50.300:FF:000140">
    <property type="entry name" value="Lipid A export ATP-binding/permease protein MsbA"/>
    <property type="match status" value="1"/>
</dbReference>
<dbReference type="GO" id="GO:0015421">
    <property type="term" value="F:ABC-type oligopeptide transporter activity"/>
    <property type="evidence" value="ECO:0007669"/>
    <property type="project" value="TreeGrafter"/>
</dbReference>
<dbReference type="InterPro" id="IPR036640">
    <property type="entry name" value="ABC1_TM_sf"/>
</dbReference>
<keyword evidence="8 11" id="KW-1133">Transmembrane helix</keyword>
<dbReference type="Pfam" id="PF00005">
    <property type="entry name" value="ABC_tran"/>
    <property type="match status" value="1"/>
</dbReference>
<keyword evidence="9 11" id="KW-0472">Membrane</keyword>
<feature type="domain" description="ABC transmembrane type-1" evidence="13">
    <location>
        <begin position="53"/>
        <end position="329"/>
    </location>
</feature>
<feature type="region of interest" description="Disordered" evidence="10">
    <location>
        <begin position="1"/>
        <end position="20"/>
    </location>
</feature>
<reference evidence="14" key="1">
    <citation type="submission" date="2016-10" db="EMBL/GenBank/DDBJ databases">
        <authorList>
            <person name="Benchimol M."/>
            <person name="Almeida L.G."/>
            <person name="Vasconcelos A.T."/>
            <person name="Perreira-Neves A."/>
            <person name="Rosa I.A."/>
            <person name="Tasca T."/>
            <person name="Bogo M.R."/>
            <person name="de Souza W."/>
        </authorList>
    </citation>
    <scope>NUCLEOTIDE SEQUENCE [LARGE SCALE GENOMIC DNA]</scope>
    <source>
        <strain evidence="14">K</strain>
    </source>
</reference>
<comment type="similarity">
    <text evidence="2">Belongs to the ABC transporter superfamily. ABCB family. MHC peptide exporter (TC 3.A.1.209) subfamily.</text>
</comment>
<feature type="transmembrane region" description="Helical" evidence="11">
    <location>
        <begin position="306"/>
        <end position="328"/>
    </location>
</feature>
<evidence type="ECO:0000256" key="6">
    <source>
        <dbReference type="ARBA" id="ARBA00022840"/>
    </source>
</evidence>
<dbReference type="CDD" id="cd18577">
    <property type="entry name" value="ABC_6TM_Pgp_ABCB1_D1_like"/>
    <property type="match status" value="1"/>
</dbReference>
<keyword evidence="5" id="KW-0547">Nucleotide-binding</keyword>
<feature type="compositionally biased region" description="Low complexity" evidence="10">
    <location>
        <begin position="649"/>
        <end position="678"/>
    </location>
</feature>
<dbReference type="VEuPathDB" id="TrichDB:TRFO_31785"/>
<feature type="transmembrane region" description="Helical" evidence="11">
    <location>
        <begin position="91"/>
        <end position="109"/>
    </location>
</feature>
<evidence type="ECO:0000313" key="15">
    <source>
        <dbReference type="Proteomes" id="UP000179807"/>
    </source>
</evidence>
<dbReference type="OrthoDB" id="6500128at2759"/>
<evidence type="ECO:0000256" key="2">
    <source>
        <dbReference type="ARBA" id="ARBA00006493"/>
    </source>
</evidence>
<comment type="subcellular location">
    <subcellularLocation>
        <location evidence="1">Endomembrane system</location>
        <topology evidence="1">Multi-pass membrane protein</topology>
    </subcellularLocation>
</comment>
<dbReference type="RefSeq" id="XP_068354545.1">
    <property type="nucleotide sequence ID" value="XM_068508134.1"/>
</dbReference>
<keyword evidence="3" id="KW-0813">Transport</keyword>
<dbReference type="PANTHER" id="PTHR43394:SF1">
    <property type="entry name" value="ATP-BINDING CASSETTE SUB-FAMILY B MEMBER 10, MITOCHONDRIAL"/>
    <property type="match status" value="1"/>
</dbReference>
<dbReference type="InterPro" id="IPR003593">
    <property type="entry name" value="AAA+_ATPase"/>
</dbReference>
<evidence type="ECO:0000256" key="11">
    <source>
        <dbReference type="SAM" id="Phobius"/>
    </source>
</evidence>
<feature type="transmembrane region" description="Helical" evidence="11">
    <location>
        <begin position="269"/>
        <end position="294"/>
    </location>
</feature>
<dbReference type="InterPro" id="IPR017871">
    <property type="entry name" value="ABC_transporter-like_CS"/>
</dbReference>
<feature type="compositionally biased region" description="Acidic residues" evidence="10">
    <location>
        <begin position="636"/>
        <end position="648"/>
    </location>
</feature>
<dbReference type="Pfam" id="PF00664">
    <property type="entry name" value="ABC_membrane"/>
    <property type="match status" value="1"/>
</dbReference>
<dbReference type="GeneID" id="94842838"/>